<evidence type="ECO:0000313" key="5">
    <source>
        <dbReference type="EMBL" id="EPS66810.1"/>
    </source>
</evidence>
<evidence type="ECO:0000259" key="4">
    <source>
        <dbReference type="PROSITE" id="PS50961"/>
    </source>
</evidence>
<feature type="non-terminal residue" evidence="5">
    <location>
        <position position="1"/>
    </location>
</feature>
<dbReference type="InterPro" id="IPR036390">
    <property type="entry name" value="WH_DNA-bd_sf"/>
</dbReference>
<proteinExistence type="predicted"/>
<dbReference type="SUPFAM" id="SSF46785">
    <property type="entry name" value="Winged helix' DNA-binding domain"/>
    <property type="match status" value="1"/>
</dbReference>
<dbReference type="SMART" id="SM00715">
    <property type="entry name" value="LA"/>
    <property type="match status" value="1"/>
</dbReference>
<feature type="region of interest" description="Disordered" evidence="3">
    <location>
        <begin position="1"/>
        <end position="77"/>
    </location>
</feature>
<comment type="caution">
    <text evidence="5">The sequence shown here is derived from an EMBL/GenBank/DDBJ whole genome shotgun (WGS) entry which is preliminary data.</text>
</comment>
<reference evidence="5 6" key="1">
    <citation type="journal article" date="2013" name="BMC Genomics">
        <title>The miniature genome of a carnivorous plant Genlisea aurea contains a low number of genes and short non-coding sequences.</title>
        <authorList>
            <person name="Leushkin E.V."/>
            <person name="Sutormin R.A."/>
            <person name="Nabieva E.R."/>
            <person name="Penin A.A."/>
            <person name="Kondrashov A.S."/>
            <person name="Logacheva M.D."/>
        </authorList>
    </citation>
    <scope>NUCLEOTIDE SEQUENCE [LARGE SCALE GENOMIC DNA]</scope>
</reference>
<dbReference type="GO" id="GO:0005737">
    <property type="term" value="C:cytoplasm"/>
    <property type="evidence" value="ECO:0007669"/>
    <property type="project" value="UniProtKB-ARBA"/>
</dbReference>
<gene>
    <name evidence="5" type="ORF">M569_07966</name>
</gene>
<evidence type="ECO:0000256" key="2">
    <source>
        <dbReference type="PROSITE-ProRule" id="PRU00332"/>
    </source>
</evidence>
<dbReference type="Pfam" id="PF05383">
    <property type="entry name" value="La"/>
    <property type="match status" value="1"/>
</dbReference>
<sequence>YHVGTSVLDNPKTGPRPVLGVGVSQPHVGNDHSSSRNHSRRGGSNYGPWAPPRGEEQQYHNNHGGGRRDHDRRDVHPMPQYMASPIGYMISPRPHAGPAFIQSVFPGAMGYDMTPVMYSTMQAAVQAPLPPFYFTPSNENLLPNSILKQINYYFSDENLVKDAFLRQRMDENGWVPISLIASFHRVQNLTHDIPLILDSLRHS</sequence>
<name>S8CJA1_9LAMI</name>
<accession>S8CJA1</accession>
<protein>
    <recommendedName>
        <fullName evidence="4">HTH La-type RNA-binding domain-containing protein</fullName>
    </recommendedName>
</protein>
<dbReference type="PROSITE" id="PS50961">
    <property type="entry name" value="HTH_LA"/>
    <property type="match status" value="1"/>
</dbReference>
<dbReference type="CDD" id="cd07323">
    <property type="entry name" value="LAM"/>
    <property type="match status" value="1"/>
</dbReference>
<dbReference type="GO" id="GO:0003723">
    <property type="term" value="F:RNA binding"/>
    <property type="evidence" value="ECO:0007669"/>
    <property type="project" value="UniProtKB-UniRule"/>
</dbReference>
<dbReference type="PANTHER" id="PTHR22792:SF132">
    <property type="entry name" value="LA-RELATED PROTEIN 1"/>
    <property type="match status" value="1"/>
</dbReference>
<feature type="compositionally biased region" description="Basic and acidic residues" evidence="3">
    <location>
        <begin position="66"/>
        <end position="76"/>
    </location>
</feature>
<evidence type="ECO:0000313" key="6">
    <source>
        <dbReference type="Proteomes" id="UP000015453"/>
    </source>
</evidence>
<dbReference type="InterPro" id="IPR006630">
    <property type="entry name" value="La_HTH"/>
</dbReference>
<organism evidence="5 6">
    <name type="scientific">Genlisea aurea</name>
    <dbReference type="NCBI Taxonomy" id="192259"/>
    <lineage>
        <taxon>Eukaryota</taxon>
        <taxon>Viridiplantae</taxon>
        <taxon>Streptophyta</taxon>
        <taxon>Embryophyta</taxon>
        <taxon>Tracheophyta</taxon>
        <taxon>Spermatophyta</taxon>
        <taxon>Magnoliopsida</taxon>
        <taxon>eudicotyledons</taxon>
        <taxon>Gunneridae</taxon>
        <taxon>Pentapetalae</taxon>
        <taxon>asterids</taxon>
        <taxon>lamiids</taxon>
        <taxon>Lamiales</taxon>
        <taxon>Lentibulariaceae</taxon>
        <taxon>Genlisea</taxon>
    </lineage>
</organism>
<dbReference type="Proteomes" id="UP000015453">
    <property type="component" value="Unassembled WGS sequence"/>
</dbReference>
<keyword evidence="1 2" id="KW-0694">RNA-binding</keyword>
<dbReference type="PANTHER" id="PTHR22792">
    <property type="entry name" value="LUPUS LA PROTEIN-RELATED"/>
    <property type="match status" value="1"/>
</dbReference>
<evidence type="ECO:0000256" key="3">
    <source>
        <dbReference type="SAM" id="MobiDB-lite"/>
    </source>
</evidence>
<dbReference type="InterPro" id="IPR045180">
    <property type="entry name" value="La_dom_prot"/>
</dbReference>
<dbReference type="Gene3D" id="1.10.10.10">
    <property type="entry name" value="Winged helix-like DNA-binding domain superfamily/Winged helix DNA-binding domain"/>
    <property type="match status" value="1"/>
</dbReference>
<dbReference type="InterPro" id="IPR036388">
    <property type="entry name" value="WH-like_DNA-bd_sf"/>
</dbReference>
<feature type="domain" description="HTH La-type RNA-binding" evidence="4">
    <location>
        <begin position="136"/>
        <end position="203"/>
    </location>
</feature>
<keyword evidence="6" id="KW-1185">Reference proteome</keyword>
<evidence type="ECO:0000256" key="1">
    <source>
        <dbReference type="ARBA" id="ARBA00022884"/>
    </source>
</evidence>
<feature type="non-terminal residue" evidence="5">
    <location>
        <position position="203"/>
    </location>
</feature>
<dbReference type="EMBL" id="AUSU01003466">
    <property type="protein sequence ID" value="EPS66810.1"/>
    <property type="molecule type" value="Genomic_DNA"/>
</dbReference>
<dbReference type="OrthoDB" id="340227at2759"/>
<dbReference type="AlphaFoldDB" id="S8CJA1"/>